<dbReference type="AlphaFoldDB" id="A0A161I194"/>
<dbReference type="KEGG" id="ido:I598_0331"/>
<protein>
    <submittedName>
        <fullName evidence="2">Uncharacterized protein</fullName>
    </submittedName>
</protein>
<sequence length="70" mass="7482">MAAAARPVRRSLSSHCGHDSERTTVAPRSTTHREGRQGEREVKVLVGARIEGDRDGATASLGLPTVHILP</sequence>
<evidence type="ECO:0000256" key="1">
    <source>
        <dbReference type="SAM" id="MobiDB-lite"/>
    </source>
</evidence>
<keyword evidence="3" id="KW-1185">Reference proteome</keyword>
<organism evidence="2 3">
    <name type="scientific">Isoptericola dokdonensis DS-3</name>
    <dbReference type="NCBI Taxonomy" id="1300344"/>
    <lineage>
        <taxon>Bacteria</taxon>
        <taxon>Bacillati</taxon>
        <taxon>Actinomycetota</taxon>
        <taxon>Actinomycetes</taxon>
        <taxon>Micrococcales</taxon>
        <taxon>Promicromonosporaceae</taxon>
        <taxon>Isoptericola</taxon>
    </lineage>
</organism>
<accession>A0A161I194</accession>
<evidence type="ECO:0000313" key="3">
    <source>
        <dbReference type="Proteomes" id="UP000076794"/>
    </source>
</evidence>
<name>A0A161I194_9MICO</name>
<proteinExistence type="predicted"/>
<dbReference type="PATRIC" id="fig|1300344.3.peg.330"/>
<dbReference type="Proteomes" id="UP000076794">
    <property type="component" value="Chromosome"/>
</dbReference>
<gene>
    <name evidence="2" type="ORF">I598_0331</name>
</gene>
<evidence type="ECO:0000313" key="2">
    <source>
        <dbReference type="EMBL" id="ANC29919.1"/>
    </source>
</evidence>
<dbReference type="STRING" id="1300344.I598_0331"/>
<reference evidence="2 3" key="1">
    <citation type="submission" date="2016-01" db="EMBL/GenBank/DDBJ databases">
        <title>Complete genome sequence of a soil Actinobacterium, Isoptericola dokdonensis DS-3.</title>
        <authorList>
            <person name="Kwon S.-K."/>
            <person name="Kim J.F."/>
        </authorList>
    </citation>
    <scope>NUCLEOTIDE SEQUENCE [LARGE SCALE GENOMIC DNA]</scope>
    <source>
        <strain evidence="2 3">DS-3</strain>
    </source>
</reference>
<feature type="region of interest" description="Disordered" evidence="1">
    <location>
        <begin position="1"/>
        <end position="39"/>
    </location>
</feature>
<dbReference type="EMBL" id="CP014209">
    <property type="protein sequence ID" value="ANC29919.1"/>
    <property type="molecule type" value="Genomic_DNA"/>
</dbReference>